<sequence length="75" mass="8071">MKTCRSSKTAIQSIQADGVRKFTVTYANYKPTDAMMSPSLLPQTVTYSWSGTSFVASAPLAPGVKSGNVQVTHSW</sequence>
<dbReference type="KEGG" id="afx:JZ786_06150"/>
<organism evidence="1 2">
    <name type="scientific">Alicyclobacillus mengziensis</name>
    <dbReference type="NCBI Taxonomy" id="2931921"/>
    <lineage>
        <taxon>Bacteria</taxon>
        <taxon>Bacillati</taxon>
        <taxon>Bacillota</taxon>
        <taxon>Bacilli</taxon>
        <taxon>Bacillales</taxon>
        <taxon>Alicyclobacillaceae</taxon>
        <taxon>Alicyclobacillus</taxon>
    </lineage>
</organism>
<dbReference type="EMBL" id="CP071182">
    <property type="protein sequence ID" value="QSO48562.1"/>
    <property type="molecule type" value="Genomic_DNA"/>
</dbReference>
<protein>
    <submittedName>
        <fullName evidence="1">LppP/LprE family lipoprotein</fullName>
    </submittedName>
</protein>
<evidence type="ECO:0000313" key="1">
    <source>
        <dbReference type="EMBL" id="QSO48562.1"/>
    </source>
</evidence>
<name>A0A9X7W174_9BACL</name>
<keyword evidence="2" id="KW-1185">Reference proteome</keyword>
<accession>A0A9X7W174</accession>
<gene>
    <name evidence="1" type="ORF">JZ786_06150</name>
</gene>
<proteinExistence type="predicted"/>
<evidence type="ECO:0000313" key="2">
    <source>
        <dbReference type="Proteomes" id="UP000663505"/>
    </source>
</evidence>
<keyword evidence="1" id="KW-0449">Lipoprotein</keyword>
<dbReference type="AlphaFoldDB" id="A0A9X7W174"/>
<dbReference type="Proteomes" id="UP000663505">
    <property type="component" value="Chromosome"/>
</dbReference>
<reference evidence="1 2" key="1">
    <citation type="submission" date="2021-02" db="EMBL/GenBank/DDBJ databases">
        <title>Alicyclobacillus curvatus sp. nov. and Alicyclobacillus mengziensis sp. nov., two acidophilic bacteria isolated from acid mine drainage.</title>
        <authorList>
            <person name="Huang Y."/>
        </authorList>
    </citation>
    <scope>NUCLEOTIDE SEQUENCE [LARGE SCALE GENOMIC DNA]</scope>
    <source>
        <strain evidence="1 2">S30H14</strain>
    </source>
</reference>